<evidence type="ECO:0000259" key="4">
    <source>
        <dbReference type="Pfam" id="PF00891"/>
    </source>
</evidence>
<dbReference type="SUPFAM" id="SSF46785">
    <property type="entry name" value="Winged helix' DNA-binding domain"/>
    <property type="match status" value="1"/>
</dbReference>
<dbReference type="CDD" id="cd02440">
    <property type="entry name" value="AdoMet_MTases"/>
    <property type="match status" value="1"/>
</dbReference>
<dbReference type="Gene3D" id="3.40.50.150">
    <property type="entry name" value="Vaccinia Virus protein VP39"/>
    <property type="match status" value="1"/>
</dbReference>
<dbReference type="GO" id="GO:0046983">
    <property type="term" value="F:protein dimerization activity"/>
    <property type="evidence" value="ECO:0007669"/>
    <property type="project" value="InterPro"/>
</dbReference>
<dbReference type="AlphaFoldDB" id="A0A062V848"/>
<dbReference type="PIRSF" id="PIRSF005739">
    <property type="entry name" value="O-mtase"/>
    <property type="match status" value="1"/>
</dbReference>
<dbReference type="Gene3D" id="1.10.10.10">
    <property type="entry name" value="Winged helix-like DNA-binding domain superfamily/Winged helix DNA-binding domain"/>
    <property type="match status" value="1"/>
</dbReference>
<gene>
    <name evidence="6" type="ORF">ANME2D_00514</name>
</gene>
<dbReference type="InterPro" id="IPR036388">
    <property type="entry name" value="WH-like_DNA-bd_sf"/>
</dbReference>
<dbReference type="Pfam" id="PF08100">
    <property type="entry name" value="Dimerisation"/>
    <property type="match status" value="1"/>
</dbReference>
<dbReference type="InterPro" id="IPR029063">
    <property type="entry name" value="SAM-dependent_MTases_sf"/>
</dbReference>
<dbReference type="GO" id="GO:0032259">
    <property type="term" value="P:methylation"/>
    <property type="evidence" value="ECO:0007669"/>
    <property type="project" value="UniProtKB-KW"/>
</dbReference>
<feature type="domain" description="O-methyltransferase dimerisation" evidence="5">
    <location>
        <begin position="5"/>
        <end position="80"/>
    </location>
</feature>
<feature type="domain" description="O-methyltransferase C-terminal" evidence="4">
    <location>
        <begin position="150"/>
        <end position="311"/>
    </location>
</feature>
<sequence>MLIQEICSGYWKSSVLFTANKLHLFTKLGNKQLSKEEIAREYKADTGGMEKLLNACVSMGLLEKKSGLYKNSEFSSKFLAEGKDWYQGYIIAHWADMFVAGHWQRLEKAVLTGSPVRGIEDRLYDEKNEWGFGNGLYNWVIGMHNWAMAEHAELLASAVDLEGRKNLIDIGGGSGTYSIVLCQKYKNLNAIVFDLPEVIEIAKKIIEKYNLSDRITTISGDLRYDSWDQGDVILLSNVLHMGKSDFCKKALKKCYESLPAGGLVIIQEWFLNPDKTAPTLSALFSLHILARPGGDVYSASEMMGWMHDIGFANIKEITLPGLWSLVTAEKL</sequence>
<reference evidence="6 7" key="1">
    <citation type="journal article" date="2013" name="Nature">
        <title>Anaerobic oxidation of methane coupled to nitrate reduction in a novel archaeal lineage.</title>
        <authorList>
            <person name="Haroon M.F."/>
            <person name="Hu S."/>
            <person name="Shi Y."/>
            <person name="Imelfort M."/>
            <person name="Keller J."/>
            <person name="Hugenholtz P."/>
            <person name="Yuan Z."/>
            <person name="Tyson G.W."/>
        </authorList>
    </citation>
    <scope>NUCLEOTIDE SEQUENCE [LARGE SCALE GENOMIC DNA]</scope>
    <source>
        <strain evidence="6 7">ANME-2d</strain>
    </source>
</reference>
<proteinExistence type="predicted"/>
<dbReference type="InterPro" id="IPR001077">
    <property type="entry name" value="COMT_C"/>
</dbReference>
<protein>
    <submittedName>
        <fullName evidence="6">O-methyltransferase</fullName>
    </submittedName>
</protein>
<keyword evidence="2 6" id="KW-0808">Transferase</keyword>
<dbReference type="EMBL" id="JMIY01000001">
    <property type="protein sequence ID" value="KCZ73447.1"/>
    <property type="molecule type" value="Genomic_DNA"/>
</dbReference>
<dbReference type="GO" id="GO:0008171">
    <property type="term" value="F:O-methyltransferase activity"/>
    <property type="evidence" value="ECO:0007669"/>
    <property type="project" value="InterPro"/>
</dbReference>
<name>A0A062V848_9EURY</name>
<dbReference type="InterPro" id="IPR012967">
    <property type="entry name" value="COMT_dimerisation"/>
</dbReference>
<dbReference type="PROSITE" id="PS51683">
    <property type="entry name" value="SAM_OMT_II"/>
    <property type="match status" value="1"/>
</dbReference>
<dbReference type="FunFam" id="1.10.10.10:FF:000358">
    <property type="entry name" value="Acetylserotonin O-methyltransferase"/>
    <property type="match status" value="1"/>
</dbReference>
<dbReference type="InterPro" id="IPR016461">
    <property type="entry name" value="COMT-like"/>
</dbReference>
<evidence type="ECO:0000259" key="5">
    <source>
        <dbReference type="Pfam" id="PF08100"/>
    </source>
</evidence>
<keyword evidence="3" id="KW-0949">S-adenosyl-L-methionine</keyword>
<evidence type="ECO:0000256" key="2">
    <source>
        <dbReference type="ARBA" id="ARBA00022679"/>
    </source>
</evidence>
<dbReference type="OrthoDB" id="146767at2157"/>
<dbReference type="RefSeq" id="WP_048088906.1">
    <property type="nucleotide sequence ID" value="NZ_JMIY01000001.1"/>
</dbReference>
<evidence type="ECO:0000256" key="3">
    <source>
        <dbReference type="ARBA" id="ARBA00022691"/>
    </source>
</evidence>
<comment type="caution">
    <text evidence="6">The sequence shown here is derived from an EMBL/GenBank/DDBJ whole genome shotgun (WGS) entry which is preliminary data.</text>
</comment>
<dbReference type="Pfam" id="PF00891">
    <property type="entry name" value="Methyltransf_2"/>
    <property type="match status" value="1"/>
</dbReference>
<organism evidence="6 7">
    <name type="scientific">Candidatus Methanoperedens nitratireducens</name>
    <dbReference type="NCBI Taxonomy" id="1392998"/>
    <lineage>
        <taxon>Archaea</taxon>
        <taxon>Methanobacteriati</taxon>
        <taxon>Methanobacteriota</taxon>
        <taxon>Stenosarchaea group</taxon>
        <taxon>Methanomicrobia</taxon>
        <taxon>Methanosarcinales</taxon>
        <taxon>ANME-2 cluster</taxon>
        <taxon>Candidatus Methanoperedentaceae</taxon>
        <taxon>Candidatus Methanoperedens</taxon>
    </lineage>
</organism>
<dbReference type="PANTHER" id="PTHR11746">
    <property type="entry name" value="O-METHYLTRANSFERASE"/>
    <property type="match status" value="1"/>
</dbReference>
<keyword evidence="7" id="KW-1185">Reference proteome</keyword>
<dbReference type="Proteomes" id="UP000027153">
    <property type="component" value="Unassembled WGS sequence"/>
</dbReference>
<keyword evidence="1 6" id="KW-0489">Methyltransferase</keyword>
<evidence type="ECO:0000313" key="7">
    <source>
        <dbReference type="Proteomes" id="UP000027153"/>
    </source>
</evidence>
<dbReference type="SUPFAM" id="SSF53335">
    <property type="entry name" value="S-adenosyl-L-methionine-dependent methyltransferases"/>
    <property type="match status" value="1"/>
</dbReference>
<evidence type="ECO:0000256" key="1">
    <source>
        <dbReference type="ARBA" id="ARBA00022603"/>
    </source>
</evidence>
<dbReference type="InterPro" id="IPR036390">
    <property type="entry name" value="WH_DNA-bd_sf"/>
</dbReference>
<evidence type="ECO:0000313" key="6">
    <source>
        <dbReference type="EMBL" id="KCZ73447.1"/>
    </source>
</evidence>
<accession>A0A062V848</accession>